<keyword evidence="7 10" id="KW-0472">Membrane</keyword>
<keyword evidence="8 10" id="KW-0675">Receptor</keyword>
<dbReference type="KEGG" id="nvi:100328553"/>
<evidence type="ECO:0000256" key="2">
    <source>
        <dbReference type="ARBA" id="ARBA00022475"/>
    </source>
</evidence>
<comment type="subcellular location">
    <subcellularLocation>
        <location evidence="1 10">Cell membrane</location>
        <topology evidence="1 10">Multi-pass membrane protein</topology>
    </subcellularLocation>
</comment>
<evidence type="ECO:0000313" key="12">
    <source>
        <dbReference type="Proteomes" id="UP000002358"/>
    </source>
</evidence>
<evidence type="ECO:0000256" key="4">
    <source>
        <dbReference type="ARBA" id="ARBA00022692"/>
    </source>
</evidence>
<dbReference type="PANTHER" id="PTHR21137:SF35">
    <property type="entry name" value="ODORANT RECEPTOR 19A-RELATED"/>
    <property type="match status" value="1"/>
</dbReference>
<keyword evidence="2" id="KW-1003">Cell membrane</keyword>
<dbReference type="RefSeq" id="NP_001164401.1">
    <property type="nucleotide sequence ID" value="NM_001170930.1"/>
</dbReference>
<name>A0A7M7QNQ0_NASVI</name>
<feature type="transmembrane region" description="Helical" evidence="10">
    <location>
        <begin position="268"/>
        <end position="289"/>
    </location>
</feature>
<evidence type="ECO:0000256" key="6">
    <source>
        <dbReference type="ARBA" id="ARBA00022989"/>
    </source>
</evidence>
<protein>
    <recommendedName>
        <fullName evidence="10">Odorant receptor</fullName>
    </recommendedName>
</protein>
<evidence type="ECO:0000256" key="7">
    <source>
        <dbReference type="ARBA" id="ARBA00023136"/>
    </source>
</evidence>
<dbReference type="Proteomes" id="UP000002358">
    <property type="component" value="Chromosome 2"/>
</dbReference>
<dbReference type="GeneID" id="100328553"/>
<dbReference type="PANTHER" id="PTHR21137">
    <property type="entry name" value="ODORANT RECEPTOR"/>
    <property type="match status" value="1"/>
</dbReference>
<evidence type="ECO:0000256" key="8">
    <source>
        <dbReference type="ARBA" id="ARBA00023170"/>
    </source>
</evidence>
<keyword evidence="6 10" id="KW-1133">Transmembrane helix</keyword>
<feature type="transmembrane region" description="Helical" evidence="10">
    <location>
        <begin position="174"/>
        <end position="197"/>
    </location>
</feature>
<organism evidence="11 12">
    <name type="scientific">Nasonia vitripennis</name>
    <name type="common">Parasitic wasp</name>
    <dbReference type="NCBI Taxonomy" id="7425"/>
    <lineage>
        <taxon>Eukaryota</taxon>
        <taxon>Metazoa</taxon>
        <taxon>Ecdysozoa</taxon>
        <taxon>Arthropoda</taxon>
        <taxon>Hexapoda</taxon>
        <taxon>Insecta</taxon>
        <taxon>Pterygota</taxon>
        <taxon>Neoptera</taxon>
        <taxon>Endopterygota</taxon>
        <taxon>Hymenoptera</taxon>
        <taxon>Apocrita</taxon>
        <taxon>Proctotrupomorpha</taxon>
        <taxon>Chalcidoidea</taxon>
        <taxon>Pteromalidae</taxon>
        <taxon>Pteromalinae</taxon>
        <taxon>Nasonia</taxon>
    </lineage>
</organism>
<evidence type="ECO:0000313" key="11">
    <source>
        <dbReference type="EnsemblMetazoa" id="XP_032452238"/>
    </source>
</evidence>
<dbReference type="RefSeq" id="XP_032452238.1">
    <property type="nucleotide sequence ID" value="XM_032596347.1"/>
</dbReference>
<keyword evidence="3 10" id="KW-0716">Sensory transduction</keyword>
<feature type="transmembrane region" description="Helical" evidence="10">
    <location>
        <begin position="74"/>
        <end position="92"/>
    </location>
</feature>
<dbReference type="GO" id="GO:0004984">
    <property type="term" value="F:olfactory receptor activity"/>
    <property type="evidence" value="ECO:0007669"/>
    <property type="project" value="InterPro"/>
</dbReference>
<dbReference type="GO" id="GO:0007165">
    <property type="term" value="P:signal transduction"/>
    <property type="evidence" value="ECO:0007669"/>
    <property type="project" value="UniProtKB-KW"/>
</dbReference>
<evidence type="ECO:0000256" key="5">
    <source>
        <dbReference type="ARBA" id="ARBA00022725"/>
    </source>
</evidence>
<evidence type="ECO:0000256" key="10">
    <source>
        <dbReference type="RuleBase" id="RU351113"/>
    </source>
</evidence>
<evidence type="ECO:0000256" key="9">
    <source>
        <dbReference type="ARBA" id="ARBA00023224"/>
    </source>
</evidence>
<dbReference type="SMR" id="A0A7M7QNQ0"/>
<dbReference type="OrthoDB" id="6597368at2759"/>
<dbReference type="GO" id="GO:0005549">
    <property type="term" value="F:odorant binding"/>
    <property type="evidence" value="ECO:0007669"/>
    <property type="project" value="InterPro"/>
</dbReference>
<feature type="transmembrane region" description="Helical" evidence="10">
    <location>
        <begin position="301"/>
        <end position="321"/>
    </location>
</feature>
<comment type="caution">
    <text evidence="10">Lacks conserved residue(s) required for the propagation of feature annotation.</text>
</comment>
<sequence>MIIRKTLEHQVLPIPFHILTLWGIWCPEHVQPRLRRFYFAFTCIVIISEILLTTEVFINLIIIIRNKRFELDVFFILTSLMNGLYKALNILLTRKRIAKLITIGFEDRWRFPRDDSEKKILQNYKFESWRIHLIYAGACLAGVTIKLVGPMMKQNADIEFPAPAWYPYDTNKPVYFWLAYVQQMFVGGATISMHIGADTMLSGLMLQSCIQLKLLKHRFKHFFQHYEQVKGRLHLSSTKRKVEIALMKQYICDHQFVYSYANKINRNFSGWLIAVLIVVVPNICINVYLLSFSKIGLNVDFITSLGLFSISLFQIYLPCWYGNEVMLHSSEIANSIYDMDWVRLSPTARKTLIIVMIRSSKPIQIRAGYFVSMNLRSFLSIMKTSYSALSVLQQTT</sequence>
<keyword evidence="9 10" id="KW-0807">Transducer</keyword>
<evidence type="ECO:0000256" key="3">
    <source>
        <dbReference type="ARBA" id="ARBA00022606"/>
    </source>
</evidence>
<comment type="similarity">
    <text evidence="10">Belongs to the insect chemoreceptor superfamily. Heteromeric odorant receptor channel (TC 1.A.69) family.</text>
</comment>
<dbReference type="GO" id="GO:0005886">
    <property type="term" value="C:plasma membrane"/>
    <property type="evidence" value="ECO:0007669"/>
    <property type="project" value="UniProtKB-SubCell"/>
</dbReference>
<dbReference type="FunCoup" id="A0A7M7QNQ0">
    <property type="interactions" value="123"/>
</dbReference>
<dbReference type="EnsemblMetazoa" id="NM_001170930">
    <property type="protein sequence ID" value="NP_001164401"/>
    <property type="gene ID" value="GeneID_100328553"/>
</dbReference>
<dbReference type="InterPro" id="IPR004117">
    <property type="entry name" value="7tm6_olfct_rcpt"/>
</dbReference>
<feature type="transmembrane region" description="Helical" evidence="10">
    <location>
        <begin position="37"/>
        <end position="62"/>
    </location>
</feature>
<proteinExistence type="inferred from homology"/>
<dbReference type="Pfam" id="PF02949">
    <property type="entry name" value="7tm_6"/>
    <property type="match status" value="1"/>
</dbReference>
<keyword evidence="4 10" id="KW-0812">Transmembrane</keyword>
<reference evidence="11" key="1">
    <citation type="submission" date="2021-01" db="UniProtKB">
        <authorList>
            <consortium name="EnsemblMetazoa"/>
        </authorList>
    </citation>
    <scope>IDENTIFICATION</scope>
</reference>
<dbReference type="EnsemblMetazoa" id="XM_032596347">
    <property type="protein sequence ID" value="XP_032452238"/>
    <property type="gene ID" value="GeneID_100328553"/>
</dbReference>
<keyword evidence="5 10" id="KW-0552">Olfaction</keyword>
<keyword evidence="12" id="KW-1185">Reference proteome</keyword>
<accession>A0A7M7QNQ0</accession>
<dbReference type="CTD" id="23687434"/>
<feature type="transmembrane region" description="Helical" evidence="10">
    <location>
        <begin position="133"/>
        <end position="152"/>
    </location>
</feature>
<dbReference type="AlphaFoldDB" id="A0A7M7QNQ0"/>
<evidence type="ECO:0000256" key="1">
    <source>
        <dbReference type="ARBA" id="ARBA00004651"/>
    </source>
</evidence>
<dbReference type="InParanoid" id="A0A7M7QNQ0"/>